<name>A0A5C5YSV5_9BACT</name>
<proteinExistence type="predicted"/>
<feature type="chain" id="PRO_5022669540" description="DUF4139 domain-containing protein" evidence="2">
    <location>
        <begin position="29"/>
        <end position="688"/>
    </location>
</feature>
<keyword evidence="4" id="KW-1185">Reference proteome</keyword>
<dbReference type="EMBL" id="SJPO01000003">
    <property type="protein sequence ID" value="TWT77881.1"/>
    <property type="molecule type" value="Genomic_DNA"/>
</dbReference>
<protein>
    <recommendedName>
        <fullName evidence="5">DUF4139 domain-containing protein</fullName>
    </recommendedName>
</protein>
<dbReference type="RefSeq" id="WP_146585778.1">
    <property type="nucleotide sequence ID" value="NZ_SJPO01000003.1"/>
</dbReference>
<dbReference type="Proteomes" id="UP000318478">
    <property type="component" value="Unassembled WGS sequence"/>
</dbReference>
<keyword evidence="1" id="KW-0175">Coiled coil</keyword>
<accession>A0A5C5YSV5</accession>
<evidence type="ECO:0000256" key="1">
    <source>
        <dbReference type="SAM" id="Coils"/>
    </source>
</evidence>
<evidence type="ECO:0008006" key="5">
    <source>
        <dbReference type="Google" id="ProtNLM"/>
    </source>
</evidence>
<feature type="coiled-coil region" evidence="1">
    <location>
        <begin position="642"/>
        <end position="683"/>
    </location>
</feature>
<reference evidence="3 4" key="1">
    <citation type="submission" date="2019-02" db="EMBL/GenBank/DDBJ databases">
        <title>Deep-cultivation of Planctomycetes and their phenomic and genomic characterization uncovers novel biology.</title>
        <authorList>
            <person name="Wiegand S."/>
            <person name="Jogler M."/>
            <person name="Boedeker C."/>
            <person name="Pinto D."/>
            <person name="Vollmers J."/>
            <person name="Rivas-Marin E."/>
            <person name="Kohn T."/>
            <person name="Peeters S.H."/>
            <person name="Heuer A."/>
            <person name="Rast P."/>
            <person name="Oberbeckmann S."/>
            <person name="Bunk B."/>
            <person name="Jeske O."/>
            <person name="Meyerdierks A."/>
            <person name="Storesund J.E."/>
            <person name="Kallscheuer N."/>
            <person name="Luecker S."/>
            <person name="Lage O.M."/>
            <person name="Pohl T."/>
            <person name="Merkel B.J."/>
            <person name="Hornburger P."/>
            <person name="Mueller R.-W."/>
            <person name="Bruemmer F."/>
            <person name="Labrenz M."/>
            <person name="Spormann A.M."/>
            <person name="Op Den Camp H."/>
            <person name="Overmann J."/>
            <person name="Amann R."/>
            <person name="Jetten M.S.M."/>
            <person name="Mascher T."/>
            <person name="Medema M.H."/>
            <person name="Devos D.P."/>
            <person name="Kaster A.-K."/>
            <person name="Ovreas L."/>
            <person name="Rohde M."/>
            <person name="Galperin M.Y."/>
            <person name="Jogler C."/>
        </authorList>
    </citation>
    <scope>NUCLEOTIDE SEQUENCE [LARGE SCALE GENOMIC DNA]</scope>
    <source>
        <strain evidence="3 4">Pla123a</strain>
    </source>
</reference>
<evidence type="ECO:0000313" key="4">
    <source>
        <dbReference type="Proteomes" id="UP000318478"/>
    </source>
</evidence>
<organism evidence="3 4">
    <name type="scientific">Posidoniimonas polymericola</name>
    <dbReference type="NCBI Taxonomy" id="2528002"/>
    <lineage>
        <taxon>Bacteria</taxon>
        <taxon>Pseudomonadati</taxon>
        <taxon>Planctomycetota</taxon>
        <taxon>Planctomycetia</taxon>
        <taxon>Pirellulales</taxon>
        <taxon>Lacipirellulaceae</taxon>
        <taxon>Posidoniimonas</taxon>
    </lineage>
</organism>
<keyword evidence="2" id="KW-0732">Signal</keyword>
<dbReference type="AlphaFoldDB" id="A0A5C5YSV5"/>
<dbReference type="OrthoDB" id="9777444at2"/>
<evidence type="ECO:0000313" key="3">
    <source>
        <dbReference type="EMBL" id="TWT77881.1"/>
    </source>
</evidence>
<gene>
    <name evidence="3" type="ORF">Pla123a_16790</name>
</gene>
<evidence type="ECO:0000256" key="2">
    <source>
        <dbReference type="SAM" id="SignalP"/>
    </source>
</evidence>
<sequence length="688" mass="75658" precursor="true">MIPGSSRSAAAAAFVLTSLAITAPLSSAVELPLKRVVAFNSGVAYFEYAGQVSGDQTMELSFDTDDVNDVLKSLLLLDQDGGHASAVTYDNREPVLPSLEALSVDLRENTGLASLLRQLRGHEIELGGAKNTRGRVVSVETRSVARDQTMVERDFLLLSVEGGLSSLPVDELDEIRLVDEKLNGDFQRALELLAMRSGSDTKRVKIDFRGEGDRRVRVGLIQEFPVWKTSYRLVLTDDDKPLLQGWAMVENTSNTKWDGVDVALVSGRPISFKMDLYEPLYVRRPTVVAEQFAGLTPRVYHGDDPFGDFDDSNSDGAMEGAGGLGGGGFGGGGGAFGGAFGGAVTNERRAAQRRQELAEATVASVRAQQTVASGEEVGELFRYQIDAPVTLEAEHSTMLPIVNAVAAGERLSIYNASVHAEHPLLGLRLTNTTELHLAAGPITVFDGGEYAGDARLGDVPAGDQRLLSYAVDQQTSVATEPIDVEEQLVSARIDGQTLMLKRRMTRGQVYRAHNASDKERRLLIEHPVASGWKLTSPEKAEETTTEWRRFELAVEAGKTKELRVQEQSTSEYGVALVNLSDAQRASLLAERGVPEEVRQTLQRFADWRRSIEEAETAAAETLKRLTAFAAEHERIRKNMQTLDTTSQLYQRYEEKLGEQESEIERLQAELPRHRAKIEELRKRSDWSE</sequence>
<feature type="signal peptide" evidence="2">
    <location>
        <begin position="1"/>
        <end position="28"/>
    </location>
</feature>
<comment type="caution">
    <text evidence="3">The sequence shown here is derived from an EMBL/GenBank/DDBJ whole genome shotgun (WGS) entry which is preliminary data.</text>
</comment>